<keyword evidence="5 10" id="KW-0479">Metal-binding</keyword>
<comment type="similarity">
    <text evidence="2 11">Belongs to the AdoMet synthase family.</text>
</comment>
<dbReference type="PROSITE" id="PS00376">
    <property type="entry name" value="ADOMET_SYNTHASE_1"/>
    <property type="match status" value="1"/>
</dbReference>
<dbReference type="OrthoDB" id="5852090at2759"/>
<dbReference type="FunFam" id="3.30.300.10:FF:000003">
    <property type="entry name" value="S-adenosylmethionine synthase"/>
    <property type="match status" value="1"/>
</dbReference>
<dbReference type="AlphaFoldDB" id="T0LA56"/>
<protein>
    <recommendedName>
        <fullName evidence="10">S-adenosylmethionine synthase</fullName>
        <ecNumber evidence="10">2.5.1.6</ecNumber>
    </recommendedName>
</protein>
<sequence>MKKFLFTSESVGEGHPDKICDLISDNILDKCLEQDPFSRVAVDVCVKSDLVVLVGEISMNGQVDFESVVRNVLIDIGYTDKKYGIDGNNCKILIYIKSQSPDISQSLTKCESKNQFDLGAGDQGLMFGYATDETDERMPLTVVLSHKLAERLEYLRKVENVYFLRPDCKTQVTIEYEKKEDNTIKPLRVHTVVISTQHSGEIDISFLRAYIKEHVITRVIPSSMLDEKTLFHINPSNKFIIGGPEGDSGLTGRKIIVDTYGGWGAHGGGAFSGKDWSKVDRSGAYACRWIAKSLVDNKICNRCLVQVSYAIGIQEPISINVDSYNTSKYSNEEILEIINNNFSLRLGDIVKELELYKPIYGKLAKYGHFGKKGYLWENSKIFK</sequence>
<evidence type="ECO:0000256" key="2">
    <source>
        <dbReference type="ARBA" id="ARBA00009685"/>
    </source>
</evidence>
<keyword evidence="4 10" id="KW-0808">Transferase</keyword>
<evidence type="ECO:0000256" key="1">
    <source>
        <dbReference type="ARBA" id="ARBA00005224"/>
    </source>
</evidence>
<keyword evidence="8 10" id="KW-0460">Magnesium</keyword>
<keyword evidence="9 10" id="KW-0630">Potassium</keyword>
<dbReference type="InterPro" id="IPR022630">
    <property type="entry name" value="S-AdoMet_synt_C"/>
</dbReference>
<evidence type="ECO:0000256" key="10">
    <source>
        <dbReference type="RuleBase" id="RU000541"/>
    </source>
</evidence>
<gene>
    <name evidence="15" type="ORF">NAPIS_ORF01145</name>
</gene>
<dbReference type="Pfam" id="PF02773">
    <property type="entry name" value="S-AdoMet_synt_C"/>
    <property type="match status" value="1"/>
</dbReference>
<dbReference type="FunFam" id="3.30.300.10:FF:000004">
    <property type="entry name" value="S-adenosylmethionine synthase"/>
    <property type="match status" value="1"/>
</dbReference>
<dbReference type="GO" id="GO:0004478">
    <property type="term" value="F:methionine adenosyltransferase activity"/>
    <property type="evidence" value="ECO:0007669"/>
    <property type="project" value="UniProtKB-EC"/>
</dbReference>
<evidence type="ECO:0000256" key="4">
    <source>
        <dbReference type="ARBA" id="ARBA00022679"/>
    </source>
</evidence>
<proteinExistence type="inferred from homology"/>
<comment type="cofactor">
    <cofactor evidence="10">
        <name>Mg(2+)</name>
        <dbReference type="ChEBI" id="CHEBI:18420"/>
    </cofactor>
    <text evidence="10">Binds 2 magnesium ions per subunit. The magnesium ions interact primarily with the substrate.</text>
</comment>
<organism evidence="15 16">
    <name type="scientific">Vairimorpha apis BRL 01</name>
    <dbReference type="NCBI Taxonomy" id="1037528"/>
    <lineage>
        <taxon>Eukaryota</taxon>
        <taxon>Fungi</taxon>
        <taxon>Fungi incertae sedis</taxon>
        <taxon>Microsporidia</taxon>
        <taxon>Nosematidae</taxon>
        <taxon>Vairimorpha</taxon>
    </lineage>
</organism>
<accession>T0LA56</accession>
<feature type="domain" description="S-adenosylmethionine synthetase N-terminal" evidence="12">
    <location>
        <begin position="3"/>
        <end position="101"/>
    </location>
</feature>
<evidence type="ECO:0000313" key="15">
    <source>
        <dbReference type="EMBL" id="EQB61283.1"/>
    </source>
</evidence>
<dbReference type="Gene3D" id="3.30.300.10">
    <property type="match status" value="3"/>
</dbReference>
<dbReference type="CDD" id="cd18079">
    <property type="entry name" value="S-AdoMet_synt"/>
    <property type="match status" value="1"/>
</dbReference>
<dbReference type="Proteomes" id="UP000053780">
    <property type="component" value="Unassembled WGS sequence"/>
</dbReference>
<keyword evidence="7 10" id="KW-0067">ATP-binding</keyword>
<dbReference type="GO" id="GO:0006730">
    <property type="term" value="P:one-carbon metabolic process"/>
    <property type="evidence" value="ECO:0007669"/>
    <property type="project" value="UniProtKB-KW"/>
</dbReference>
<comment type="pathway">
    <text evidence="1 10">Amino-acid biosynthesis; S-adenosyl-L-methionine biosynthesis; S-adenosyl-L-methionine from L-methionine: step 1/1.</text>
</comment>
<keyword evidence="16" id="KW-1185">Reference proteome</keyword>
<evidence type="ECO:0000259" key="13">
    <source>
        <dbReference type="Pfam" id="PF02772"/>
    </source>
</evidence>
<evidence type="ECO:0000256" key="6">
    <source>
        <dbReference type="ARBA" id="ARBA00022741"/>
    </source>
</evidence>
<dbReference type="PIRSF" id="PIRSF000497">
    <property type="entry name" value="MAT"/>
    <property type="match status" value="1"/>
</dbReference>
<comment type="function">
    <text evidence="10">Catalyzes the formation of S-adenosylmethionine from methionine and ATP.</text>
</comment>
<dbReference type="GO" id="GO:0046872">
    <property type="term" value="F:metal ion binding"/>
    <property type="evidence" value="ECO:0007669"/>
    <property type="project" value="UniProtKB-KW"/>
</dbReference>
<dbReference type="InterPro" id="IPR022631">
    <property type="entry name" value="ADOMET_SYNTHASE_CS"/>
</dbReference>
<dbReference type="PROSITE" id="PS00377">
    <property type="entry name" value="ADOMET_SYNTHASE_2"/>
    <property type="match status" value="1"/>
</dbReference>
<dbReference type="InterPro" id="IPR002133">
    <property type="entry name" value="S-AdoMet_synthetase"/>
</dbReference>
<keyword evidence="6 10" id="KW-0547">Nucleotide-binding</keyword>
<dbReference type="Pfam" id="PF02772">
    <property type="entry name" value="S-AdoMet_synt_M"/>
    <property type="match status" value="1"/>
</dbReference>
<evidence type="ECO:0000256" key="3">
    <source>
        <dbReference type="ARBA" id="ARBA00022563"/>
    </source>
</evidence>
<comment type="cofactor">
    <cofactor evidence="10">
        <name>K(+)</name>
        <dbReference type="ChEBI" id="CHEBI:29103"/>
    </cofactor>
    <text evidence="10">Binds 1 potassium ion per subunit. The potassium ion interacts primarily with the substrate.</text>
</comment>
<dbReference type="InterPro" id="IPR022628">
    <property type="entry name" value="S-AdoMet_synt_N"/>
</dbReference>
<dbReference type="GO" id="GO:0005524">
    <property type="term" value="F:ATP binding"/>
    <property type="evidence" value="ECO:0007669"/>
    <property type="project" value="UniProtKB-KW"/>
</dbReference>
<evidence type="ECO:0000256" key="8">
    <source>
        <dbReference type="ARBA" id="ARBA00022842"/>
    </source>
</evidence>
<dbReference type="NCBIfam" id="TIGR01034">
    <property type="entry name" value="metK"/>
    <property type="match status" value="1"/>
</dbReference>
<comment type="catalytic activity">
    <reaction evidence="10">
        <text>L-methionine + ATP + H2O = S-adenosyl-L-methionine + phosphate + diphosphate</text>
        <dbReference type="Rhea" id="RHEA:21080"/>
        <dbReference type="ChEBI" id="CHEBI:15377"/>
        <dbReference type="ChEBI" id="CHEBI:30616"/>
        <dbReference type="ChEBI" id="CHEBI:33019"/>
        <dbReference type="ChEBI" id="CHEBI:43474"/>
        <dbReference type="ChEBI" id="CHEBI:57844"/>
        <dbReference type="ChEBI" id="CHEBI:59789"/>
        <dbReference type="EC" id="2.5.1.6"/>
    </reaction>
</comment>
<dbReference type="InterPro" id="IPR022629">
    <property type="entry name" value="S-AdoMet_synt_central"/>
</dbReference>
<dbReference type="SUPFAM" id="SSF55973">
    <property type="entry name" value="S-adenosylmethionine synthetase"/>
    <property type="match status" value="3"/>
</dbReference>
<dbReference type="GO" id="GO:0006556">
    <property type="term" value="P:S-adenosylmethionine biosynthetic process"/>
    <property type="evidence" value="ECO:0007669"/>
    <property type="project" value="UniProtKB-UniPathway"/>
</dbReference>
<reference evidence="15 16" key="1">
    <citation type="journal article" date="2013" name="BMC Genomics">
        <title>Genome sequencing and comparative genomics of honey bee microsporidia, Nosema apis reveal novel insights into host-parasite interactions.</title>
        <authorList>
            <person name="Chen Yp."/>
            <person name="Pettis J.S."/>
            <person name="Zhao Y."/>
            <person name="Liu X."/>
            <person name="Tallon L.J."/>
            <person name="Sadzewicz L.D."/>
            <person name="Li R."/>
            <person name="Zheng H."/>
            <person name="Huang S."/>
            <person name="Zhang X."/>
            <person name="Hamilton M.C."/>
            <person name="Pernal S.F."/>
            <person name="Melathopoulos A.P."/>
            <person name="Yan X."/>
            <person name="Evans J.D."/>
        </authorList>
    </citation>
    <scope>NUCLEOTIDE SEQUENCE [LARGE SCALE GENOMIC DNA]</scope>
    <source>
        <strain evidence="15 16">BRL 01</strain>
    </source>
</reference>
<feature type="domain" description="S-adenosylmethionine synthetase central" evidence="13">
    <location>
        <begin position="118"/>
        <end position="239"/>
    </location>
</feature>
<feature type="domain" description="S-adenosylmethionine synthetase C-terminal" evidence="14">
    <location>
        <begin position="241"/>
        <end position="377"/>
    </location>
</feature>
<dbReference type="PANTHER" id="PTHR11964">
    <property type="entry name" value="S-ADENOSYLMETHIONINE SYNTHETASE"/>
    <property type="match status" value="1"/>
</dbReference>
<evidence type="ECO:0000313" key="16">
    <source>
        <dbReference type="Proteomes" id="UP000053780"/>
    </source>
</evidence>
<evidence type="ECO:0000256" key="11">
    <source>
        <dbReference type="RuleBase" id="RU004462"/>
    </source>
</evidence>
<evidence type="ECO:0000259" key="12">
    <source>
        <dbReference type="Pfam" id="PF00438"/>
    </source>
</evidence>
<dbReference type="Pfam" id="PF00438">
    <property type="entry name" value="S-AdoMet_synt_N"/>
    <property type="match status" value="1"/>
</dbReference>
<keyword evidence="3 10" id="KW-0554">One-carbon metabolism</keyword>
<evidence type="ECO:0000256" key="5">
    <source>
        <dbReference type="ARBA" id="ARBA00022723"/>
    </source>
</evidence>
<name>T0LA56_9MICR</name>
<dbReference type="VEuPathDB" id="MicrosporidiaDB:NAPIS_ORF01145"/>
<dbReference type="GO" id="GO:0006555">
    <property type="term" value="P:methionine metabolic process"/>
    <property type="evidence" value="ECO:0007669"/>
    <property type="project" value="EnsemblFungi"/>
</dbReference>
<dbReference type="EC" id="2.5.1.6" evidence="10"/>
<evidence type="ECO:0000256" key="7">
    <source>
        <dbReference type="ARBA" id="ARBA00022840"/>
    </source>
</evidence>
<dbReference type="HOGENOM" id="CLU_041802_0_1_1"/>
<evidence type="ECO:0000259" key="14">
    <source>
        <dbReference type="Pfam" id="PF02773"/>
    </source>
</evidence>
<dbReference type="UniPathway" id="UPA00315">
    <property type="reaction ID" value="UER00080"/>
</dbReference>
<dbReference type="EMBL" id="KE647157">
    <property type="protein sequence ID" value="EQB61283.1"/>
    <property type="molecule type" value="Genomic_DNA"/>
</dbReference>
<evidence type="ECO:0000256" key="9">
    <source>
        <dbReference type="ARBA" id="ARBA00022958"/>
    </source>
</evidence>
<dbReference type="InterPro" id="IPR022636">
    <property type="entry name" value="S-AdoMet_synthetase_sfam"/>
</dbReference>